<comment type="similarity">
    <text evidence="2 9">Belongs to the RRP36 family.</text>
</comment>
<dbReference type="Pfam" id="PF06102">
    <property type="entry name" value="RRP36"/>
    <property type="match status" value="1"/>
</dbReference>
<feature type="compositionally biased region" description="Basic and acidic residues" evidence="10">
    <location>
        <begin position="304"/>
        <end position="331"/>
    </location>
</feature>
<comment type="function">
    <text evidence="8 9">Component of the 90S pre-ribosome involved in the maturation of rRNAs. Required for early cleavages of the pre-RNAs in the 40S ribosomal subunit maturation pathway.</text>
</comment>
<evidence type="ECO:0000256" key="5">
    <source>
        <dbReference type="ARBA" id="ARBA00023054"/>
    </source>
</evidence>
<evidence type="ECO:0000256" key="2">
    <source>
        <dbReference type="ARBA" id="ARBA00009418"/>
    </source>
</evidence>
<feature type="region of interest" description="Disordered" evidence="10">
    <location>
        <begin position="304"/>
        <end position="335"/>
    </location>
</feature>
<evidence type="ECO:0000256" key="3">
    <source>
        <dbReference type="ARBA" id="ARBA00022517"/>
    </source>
</evidence>
<dbReference type="RefSeq" id="XP_062630014.1">
    <property type="nucleotide sequence ID" value="XM_062774030.1"/>
</dbReference>
<keyword evidence="7 9" id="KW-0687">Ribonucleoprotein</keyword>
<evidence type="ECO:0000256" key="10">
    <source>
        <dbReference type="SAM" id="MobiDB-lite"/>
    </source>
</evidence>
<feature type="region of interest" description="Disordered" evidence="10">
    <location>
        <begin position="357"/>
        <end position="409"/>
    </location>
</feature>
<dbReference type="GO" id="GO:0030686">
    <property type="term" value="C:90S preribosome"/>
    <property type="evidence" value="ECO:0007669"/>
    <property type="project" value="TreeGrafter"/>
</dbReference>
<reference evidence="11" key="1">
    <citation type="submission" date="2023-10" db="EMBL/GenBank/DDBJ databases">
        <authorList>
            <person name="Noh H."/>
        </authorList>
    </citation>
    <scope>NUCLEOTIDE SEQUENCE</scope>
    <source>
        <strain evidence="11">DUCC4014</strain>
    </source>
</reference>
<keyword evidence="6 9" id="KW-0539">Nucleus</keyword>
<keyword evidence="4 9" id="KW-0698">rRNA processing</keyword>
<feature type="compositionally biased region" description="Gly residues" evidence="10">
    <location>
        <begin position="386"/>
        <end position="401"/>
    </location>
</feature>
<evidence type="ECO:0000313" key="12">
    <source>
        <dbReference type="Proteomes" id="UP000827549"/>
    </source>
</evidence>
<proteinExistence type="inferred from homology"/>
<evidence type="ECO:0000313" key="11">
    <source>
        <dbReference type="EMBL" id="WOO83988.1"/>
    </source>
</evidence>
<dbReference type="InterPro" id="IPR009292">
    <property type="entry name" value="RRP36"/>
</dbReference>
<comment type="subunit">
    <text evidence="9">Associates with 90S and pre-40S pre-ribosomal particles.</text>
</comment>
<name>A0AAF0YC17_9TREE</name>
<feature type="compositionally biased region" description="Basic and acidic residues" evidence="10">
    <location>
        <begin position="357"/>
        <end position="369"/>
    </location>
</feature>
<dbReference type="Proteomes" id="UP000827549">
    <property type="component" value="Chromosome 5"/>
</dbReference>
<evidence type="ECO:0000256" key="4">
    <source>
        <dbReference type="ARBA" id="ARBA00022552"/>
    </source>
</evidence>
<evidence type="ECO:0000256" key="6">
    <source>
        <dbReference type="ARBA" id="ARBA00023242"/>
    </source>
</evidence>
<gene>
    <name evidence="11" type="primary">RRP36</name>
    <name evidence="11" type="ORF">LOC62_05G007504</name>
</gene>
<evidence type="ECO:0000256" key="1">
    <source>
        <dbReference type="ARBA" id="ARBA00004604"/>
    </source>
</evidence>
<feature type="compositionally biased region" description="Basic residues" evidence="10">
    <location>
        <begin position="370"/>
        <end position="383"/>
    </location>
</feature>
<feature type="compositionally biased region" description="Acidic residues" evidence="10">
    <location>
        <begin position="93"/>
        <end position="103"/>
    </location>
</feature>
<protein>
    <recommendedName>
        <fullName evidence="9">rRNA biogenesis protein RRP36</fullName>
    </recommendedName>
</protein>
<keyword evidence="3 9" id="KW-0690">Ribosome biogenesis</keyword>
<feature type="compositionally biased region" description="Acidic residues" evidence="10">
    <location>
        <begin position="21"/>
        <end position="35"/>
    </location>
</feature>
<sequence>MAKKSAAPLSKASKARKFADMDDDILDPDSEEDEFTNYSSKGLRGGQDDDEDDEDDEEGSEDGELEEGAEFAESDEEGDGVATWEPDNWDGASESESESEEEGDRVQMKKLQKGLNDIPLATLMKAQKSLRRQADESDSDGEPGPSSKESKLAAMKARLAEMQRAKGKASGVTLDDEAGPSRKPRREHEEETERERQKRENKHAPTMMSTKKQVSRARQVVDVQKKASRDPRFSSLSAGQVDAHLHAQGYAFLPQLLRDEQKNLRQAVAAAMKAEKTCKLYEKPRFTAERERLELELARVRTKVERTERETRNREVLSAAKREEREKREQGKGAWFMKKSEKRDLLLKAKFDSLEERGGKGAVKKAMDKKMKKVAAKEKKSRPFKAGGGGGGGREGAGGGDGNKRRRVA</sequence>
<dbReference type="GO" id="GO:0005730">
    <property type="term" value="C:nucleolus"/>
    <property type="evidence" value="ECO:0007669"/>
    <property type="project" value="UniProtKB-SubCell"/>
</dbReference>
<comment type="subcellular location">
    <subcellularLocation>
        <location evidence="1 9">Nucleus</location>
        <location evidence="1 9">Nucleolus</location>
    </subcellularLocation>
</comment>
<evidence type="ECO:0000256" key="9">
    <source>
        <dbReference type="RuleBase" id="RU368027"/>
    </source>
</evidence>
<dbReference type="PANTHER" id="PTHR21738:SF0">
    <property type="entry name" value="RIBOSOMAL RNA PROCESSING PROTEIN 36 HOMOLOG"/>
    <property type="match status" value="1"/>
</dbReference>
<accession>A0AAF0YC17</accession>
<keyword evidence="5" id="KW-0175">Coiled coil</keyword>
<feature type="compositionally biased region" description="Acidic residues" evidence="10">
    <location>
        <begin position="48"/>
        <end position="79"/>
    </location>
</feature>
<dbReference type="EMBL" id="CP086718">
    <property type="protein sequence ID" value="WOO83988.1"/>
    <property type="molecule type" value="Genomic_DNA"/>
</dbReference>
<feature type="compositionally biased region" description="Basic and acidic residues" evidence="10">
    <location>
        <begin position="223"/>
        <end position="232"/>
    </location>
</feature>
<organism evidence="11 12">
    <name type="scientific">Vanrija pseudolonga</name>
    <dbReference type="NCBI Taxonomy" id="143232"/>
    <lineage>
        <taxon>Eukaryota</taxon>
        <taxon>Fungi</taxon>
        <taxon>Dikarya</taxon>
        <taxon>Basidiomycota</taxon>
        <taxon>Agaricomycotina</taxon>
        <taxon>Tremellomycetes</taxon>
        <taxon>Trichosporonales</taxon>
        <taxon>Trichosporonaceae</taxon>
        <taxon>Vanrija</taxon>
    </lineage>
</organism>
<evidence type="ECO:0000256" key="8">
    <source>
        <dbReference type="ARBA" id="ARBA00025053"/>
    </source>
</evidence>
<feature type="compositionally biased region" description="Basic and acidic residues" evidence="10">
    <location>
        <begin position="186"/>
        <end position="198"/>
    </location>
</feature>
<feature type="compositionally biased region" description="Low complexity" evidence="10">
    <location>
        <begin position="1"/>
        <end position="12"/>
    </location>
</feature>
<dbReference type="GeneID" id="87810677"/>
<dbReference type="AlphaFoldDB" id="A0AAF0YC17"/>
<evidence type="ECO:0000256" key="7">
    <source>
        <dbReference type="ARBA" id="ARBA00023274"/>
    </source>
</evidence>
<dbReference type="PANTHER" id="PTHR21738">
    <property type="entry name" value="RIBOSOMAL RNA PROCESSING PROTEIN 36 HOMOLOG"/>
    <property type="match status" value="1"/>
</dbReference>
<feature type="region of interest" description="Disordered" evidence="10">
    <location>
        <begin position="1"/>
        <end position="234"/>
    </location>
</feature>
<keyword evidence="12" id="KW-1185">Reference proteome</keyword>
<dbReference type="GO" id="GO:0000462">
    <property type="term" value="P:maturation of SSU-rRNA from tricistronic rRNA transcript (SSU-rRNA, 5.8S rRNA, LSU-rRNA)"/>
    <property type="evidence" value="ECO:0007669"/>
    <property type="project" value="TreeGrafter"/>
</dbReference>